<dbReference type="PANTHER" id="PTHR43080">
    <property type="entry name" value="CBS DOMAIN-CONTAINING PROTEIN CBSX3, MITOCHONDRIAL"/>
    <property type="match status" value="1"/>
</dbReference>
<keyword evidence="1 2" id="KW-0129">CBS domain</keyword>
<protein>
    <submittedName>
        <fullName evidence="5">CBS domain-containing protein</fullName>
    </submittedName>
</protein>
<feature type="domain" description="CBS" evidence="4">
    <location>
        <begin position="8"/>
        <end position="66"/>
    </location>
</feature>
<dbReference type="InterPro" id="IPR051257">
    <property type="entry name" value="Diverse_CBS-Domain"/>
</dbReference>
<dbReference type="CDD" id="cd04622">
    <property type="entry name" value="CBS_pair_HRP1_like"/>
    <property type="match status" value="1"/>
</dbReference>
<dbReference type="EMBL" id="JABRWJ010000004">
    <property type="protein sequence ID" value="NRF68216.1"/>
    <property type="molecule type" value="Genomic_DNA"/>
</dbReference>
<proteinExistence type="predicted"/>
<dbReference type="PANTHER" id="PTHR43080:SF2">
    <property type="entry name" value="CBS DOMAIN-CONTAINING PROTEIN"/>
    <property type="match status" value="1"/>
</dbReference>
<organism evidence="5 6">
    <name type="scientific">Pseudaquabacterium terrae</name>
    <dbReference type="NCBI Taxonomy" id="2732868"/>
    <lineage>
        <taxon>Bacteria</taxon>
        <taxon>Pseudomonadati</taxon>
        <taxon>Pseudomonadota</taxon>
        <taxon>Betaproteobacteria</taxon>
        <taxon>Burkholderiales</taxon>
        <taxon>Sphaerotilaceae</taxon>
        <taxon>Pseudaquabacterium</taxon>
    </lineage>
</organism>
<evidence type="ECO:0000256" key="1">
    <source>
        <dbReference type="ARBA" id="ARBA00023122"/>
    </source>
</evidence>
<keyword evidence="6" id="KW-1185">Reference proteome</keyword>
<reference evidence="5 6" key="1">
    <citation type="submission" date="2020-05" db="EMBL/GenBank/DDBJ databases">
        <title>Aquincola sp. isolate from soil.</title>
        <authorList>
            <person name="Han J."/>
            <person name="Kim D.-U."/>
        </authorList>
    </citation>
    <scope>NUCLEOTIDE SEQUENCE [LARGE SCALE GENOMIC DNA]</scope>
    <source>
        <strain evidence="5 6">S2</strain>
    </source>
</reference>
<dbReference type="InterPro" id="IPR046342">
    <property type="entry name" value="CBS_dom_sf"/>
</dbReference>
<comment type="caution">
    <text evidence="5">The sequence shown here is derived from an EMBL/GenBank/DDBJ whole genome shotgun (WGS) entry which is preliminary data.</text>
</comment>
<sequence>MTQVLTVMTRGVRSLKPSDTLVMAAQAMEELDVGVIPVCQDDQLVGVVTDRDIVLRAVAQGRAADKTALSEVMSQDLSCCYEDQTVDEVLTQMRGAQIRRVPVLDRNRHLVGMVTLGDVAVRCHQDSEAGEALEAISQPSAPDRSGQSQASGAAGGGNSTGMPRRGTH</sequence>
<dbReference type="SMART" id="SM00116">
    <property type="entry name" value="CBS"/>
    <property type="match status" value="2"/>
</dbReference>
<dbReference type="PROSITE" id="PS51371">
    <property type="entry name" value="CBS"/>
    <property type="match status" value="2"/>
</dbReference>
<dbReference type="SUPFAM" id="SSF54631">
    <property type="entry name" value="CBS-domain pair"/>
    <property type="match status" value="1"/>
</dbReference>
<gene>
    <name evidence="5" type="ORF">HLB44_14580</name>
</gene>
<feature type="region of interest" description="Disordered" evidence="3">
    <location>
        <begin position="130"/>
        <end position="168"/>
    </location>
</feature>
<dbReference type="Proteomes" id="UP000737171">
    <property type="component" value="Unassembled WGS sequence"/>
</dbReference>
<evidence type="ECO:0000313" key="6">
    <source>
        <dbReference type="Proteomes" id="UP000737171"/>
    </source>
</evidence>
<evidence type="ECO:0000256" key="3">
    <source>
        <dbReference type="SAM" id="MobiDB-lite"/>
    </source>
</evidence>
<name>A0ABX2EI10_9BURK</name>
<evidence type="ECO:0000256" key="2">
    <source>
        <dbReference type="PROSITE-ProRule" id="PRU00703"/>
    </source>
</evidence>
<evidence type="ECO:0000313" key="5">
    <source>
        <dbReference type="EMBL" id="NRF68216.1"/>
    </source>
</evidence>
<dbReference type="RefSeq" id="WP_173123665.1">
    <property type="nucleotide sequence ID" value="NZ_JABRWJ010000004.1"/>
</dbReference>
<dbReference type="Gene3D" id="3.10.580.10">
    <property type="entry name" value="CBS-domain"/>
    <property type="match status" value="1"/>
</dbReference>
<dbReference type="Pfam" id="PF00571">
    <property type="entry name" value="CBS"/>
    <property type="match status" value="2"/>
</dbReference>
<evidence type="ECO:0000259" key="4">
    <source>
        <dbReference type="PROSITE" id="PS51371"/>
    </source>
</evidence>
<dbReference type="InterPro" id="IPR000644">
    <property type="entry name" value="CBS_dom"/>
</dbReference>
<accession>A0ABX2EI10</accession>
<feature type="domain" description="CBS" evidence="4">
    <location>
        <begin position="73"/>
        <end position="129"/>
    </location>
</feature>